<evidence type="ECO:0000313" key="1">
    <source>
        <dbReference type="EMBL" id="SVA52778.1"/>
    </source>
</evidence>
<dbReference type="AlphaFoldDB" id="A0A381WKU2"/>
<reference evidence="1" key="1">
    <citation type="submission" date="2018-05" db="EMBL/GenBank/DDBJ databases">
        <authorList>
            <person name="Lanie J.A."/>
            <person name="Ng W.-L."/>
            <person name="Kazmierczak K.M."/>
            <person name="Andrzejewski T.M."/>
            <person name="Davidsen T.M."/>
            <person name="Wayne K.J."/>
            <person name="Tettelin H."/>
            <person name="Glass J.I."/>
            <person name="Rusch D."/>
            <person name="Podicherti R."/>
            <person name="Tsui H.-C.T."/>
            <person name="Winkler M.E."/>
        </authorList>
    </citation>
    <scope>NUCLEOTIDE SEQUENCE</scope>
</reference>
<proteinExistence type="predicted"/>
<sequence>MTGQASTGKKIIEMQVESPIPISVSTLWKRV</sequence>
<gene>
    <name evidence="1" type="ORF">METZ01_LOCUS105632</name>
</gene>
<accession>A0A381WKU2</accession>
<protein>
    <submittedName>
        <fullName evidence="1">Uncharacterized protein</fullName>
    </submittedName>
</protein>
<organism evidence="1">
    <name type="scientific">marine metagenome</name>
    <dbReference type="NCBI Taxonomy" id="408172"/>
    <lineage>
        <taxon>unclassified sequences</taxon>
        <taxon>metagenomes</taxon>
        <taxon>ecological metagenomes</taxon>
    </lineage>
</organism>
<dbReference type="EMBL" id="UINC01012034">
    <property type="protein sequence ID" value="SVA52778.1"/>
    <property type="molecule type" value="Genomic_DNA"/>
</dbReference>
<name>A0A381WKU2_9ZZZZ</name>